<dbReference type="Pfam" id="PF01943">
    <property type="entry name" value="Polysacc_synt"/>
    <property type="match status" value="1"/>
</dbReference>
<keyword evidence="7" id="KW-1185">Reference proteome</keyword>
<feature type="transmembrane region" description="Helical" evidence="5">
    <location>
        <begin position="119"/>
        <end position="138"/>
    </location>
</feature>
<proteinExistence type="predicted"/>
<keyword evidence="4 5" id="KW-0472">Membrane</keyword>
<evidence type="ECO:0000313" key="7">
    <source>
        <dbReference type="Proteomes" id="UP000462621"/>
    </source>
</evidence>
<comment type="caution">
    <text evidence="6">The sequence shown here is derived from an EMBL/GenBank/DDBJ whole genome shotgun (WGS) entry which is preliminary data.</text>
</comment>
<evidence type="ECO:0000256" key="1">
    <source>
        <dbReference type="ARBA" id="ARBA00004141"/>
    </source>
</evidence>
<protein>
    <submittedName>
        <fullName evidence="6">Oligosaccharide flippase family protein</fullName>
    </submittedName>
</protein>
<dbReference type="InterPro" id="IPR002797">
    <property type="entry name" value="Polysacc_synth"/>
</dbReference>
<sequence>MIKENKVLFSNILSLGSLQIFSYILPLITVPYIVRVLGPEYYGMIAFCSAVTGYWLLITDYGFSLTATKEVSLCRDNKRDLRKLYSTVLCAKMILCLFCFILLVIMIQVFTKININKDIYFILFGQVIGQVLFPVWLFQGLEKMKYITILNIISRAFIT</sequence>
<gene>
    <name evidence="6" type="ORF">F9817_21760</name>
</gene>
<organism evidence="6 7">
    <name type="scientific">Vibrio eleionomae</name>
    <dbReference type="NCBI Taxonomy" id="2653505"/>
    <lineage>
        <taxon>Bacteria</taxon>
        <taxon>Pseudomonadati</taxon>
        <taxon>Pseudomonadota</taxon>
        <taxon>Gammaproteobacteria</taxon>
        <taxon>Vibrionales</taxon>
        <taxon>Vibrionaceae</taxon>
        <taxon>Vibrio</taxon>
    </lineage>
</organism>
<dbReference type="InterPro" id="IPR052556">
    <property type="entry name" value="PolySynth_Transporter"/>
</dbReference>
<keyword evidence="2 5" id="KW-0812">Transmembrane</keyword>
<dbReference type="EMBL" id="WEKT01000072">
    <property type="protein sequence ID" value="MZI95815.1"/>
    <property type="molecule type" value="Genomic_DNA"/>
</dbReference>
<keyword evidence="3 5" id="KW-1133">Transmembrane helix</keyword>
<feature type="transmembrane region" description="Helical" evidence="5">
    <location>
        <begin position="84"/>
        <end position="107"/>
    </location>
</feature>
<feature type="non-terminal residue" evidence="6">
    <location>
        <position position="159"/>
    </location>
</feature>
<evidence type="ECO:0000313" key="6">
    <source>
        <dbReference type="EMBL" id="MZI95815.1"/>
    </source>
</evidence>
<dbReference type="RefSeq" id="WP_161158310.1">
    <property type="nucleotide sequence ID" value="NZ_WEKT01000072.1"/>
</dbReference>
<dbReference type="Proteomes" id="UP000462621">
    <property type="component" value="Unassembled WGS sequence"/>
</dbReference>
<feature type="transmembrane region" description="Helical" evidence="5">
    <location>
        <begin position="12"/>
        <end position="35"/>
    </location>
</feature>
<feature type="transmembrane region" description="Helical" evidence="5">
    <location>
        <begin position="41"/>
        <end position="63"/>
    </location>
</feature>
<comment type="subcellular location">
    <subcellularLocation>
        <location evidence="1">Membrane</location>
        <topology evidence="1">Multi-pass membrane protein</topology>
    </subcellularLocation>
</comment>
<dbReference type="AlphaFoldDB" id="A0A7X4RWW7"/>
<evidence type="ECO:0000256" key="2">
    <source>
        <dbReference type="ARBA" id="ARBA00022692"/>
    </source>
</evidence>
<name>A0A7X4RWW7_9VIBR</name>
<dbReference type="PANTHER" id="PTHR43424:SF1">
    <property type="entry name" value="LOCUS PUTATIVE PROTEIN 1-RELATED"/>
    <property type="match status" value="1"/>
</dbReference>
<evidence type="ECO:0000256" key="3">
    <source>
        <dbReference type="ARBA" id="ARBA00022989"/>
    </source>
</evidence>
<dbReference type="GO" id="GO:0016020">
    <property type="term" value="C:membrane"/>
    <property type="evidence" value="ECO:0007669"/>
    <property type="project" value="UniProtKB-SubCell"/>
</dbReference>
<evidence type="ECO:0000256" key="4">
    <source>
        <dbReference type="ARBA" id="ARBA00023136"/>
    </source>
</evidence>
<accession>A0A7X4RWW7</accession>
<evidence type="ECO:0000256" key="5">
    <source>
        <dbReference type="SAM" id="Phobius"/>
    </source>
</evidence>
<reference evidence="6 7" key="1">
    <citation type="submission" date="2019-10" db="EMBL/GenBank/DDBJ databases">
        <title>Vibrio sp. nov. isolated from a shrimp pond.</title>
        <authorList>
            <person name="Gomez-Gil B."/>
            <person name="Enciso-Ibarra J."/>
            <person name="Enciso-Ibarra K."/>
            <person name="Bolan-Mejia C."/>
        </authorList>
    </citation>
    <scope>NUCLEOTIDE SEQUENCE [LARGE SCALE GENOMIC DNA]</scope>
    <source>
        <strain evidence="6 7">CAIM 722</strain>
    </source>
</reference>
<dbReference type="PANTHER" id="PTHR43424">
    <property type="entry name" value="LOCUS PUTATIVE PROTEIN 1-RELATED"/>
    <property type="match status" value="1"/>
</dbReference>